<evidence type="ECO:0000256" key="5">
    <source>
        <dbReference type="ARBA" id="ARBA00023004"/>
    </source>
</evidence>
<organism evidence="9 11">
    <name type="scientific">Listeria booriae</name>
    <dbReference type="NCBI Taxonomy" id="1552123"/>
    <lineage>
        <taxon>Bacteria</taxon>
        <taxon>Bacillati</taxon>
        <taxon>Bacillota</taxon>
        <taxon>Bacilli</taxon>
        <taxon>Bacillales</taxon>
        <taxon>Listeriaceae</taxon>
        <taxon>Listeria</taxon>
    </lineage>
</organism>
<dbReference type="Proteomes" id="UP000574104">
    <property type="component" value="Unassembled WGS sequence"/>
</dbReference>
<dbReference type="InterPro" id="IPR016454">
    <property type="entry name" value="Cysteine_dSase"/>
</dbReference>
<dbReference type="Pfam" id="PF00266">
    <property type="entry name" value="Aminotran_5"/>
    <property type="match status" value="1"/>
</dbReference>
<evidence type="ECO:0000259" key="8">
    <source>
        <dbReference type="Pfam" id="PF00266"/>
    </source>
</evidence>
<dbReference type="EMBL" id="JAARPT010000006">
    <property type="protein sequence ID" value="MBC1402220.1"/>
    <property type="molecule type" value="Genomic_DNA"/>
</dbReference>
<dbReference type="InterPro" id="IPR015422">
    <property type="entry name" value="PyrdxlP-dep_Trfase_small"/>
</dbReference>
<comment type="cofactor">
    <cofactor evidence="1 7">
        <name>pyridoxal 5'-phosphate</name>
        <dbReference type="ChEBI" id="CHEBI:597326"/>
    </cofactor>
</comment>
<evidence type="ECO:0000313" key="12">
    <source>
        <dbReference type="Proteomes" id="UP000574104"/>
    </source>
</evidence>
<gene>
    <name evidence="9" type="ORF">HB836_11575</name>
    <name evidence="10" type="ORF">HB904_14015</name>
</gene>
<feature type="domain" description="Aminotransferase class V" evidence="8">
    <location>
        <begin position="2"/>
        <end position="362"/>
    </location>
</feature>
<dbReference type="InterPro" id="IPR015424">
    <property type="entry name" value="PyrdxlP-dep_Trfase"/>
</dbReference>
<evidence type="ECO:0000313" key="10">
    <source>
        <dbReference type="EMBL" id="MBC1617317.1"/>
    </source>
</evidence>
<reference evidence="11 12" key="1">
    <citation type="submission" date="2020-03" db="EMBL/GenBank/DDBJ databases">
        <title>Soil Listeria distribution.</title>
        <authorList>
            <person name="Liao J."/>
            <person name="Wiedmann M."/>
        </authorList>
    </citation>
    <scope>NUCLEOTIDE SEQUENCE [LARGE SCALE GENOMIC DNA]</scope>
    <source>
        <strain evidence="10 12">FSL L7-1299</strain>
        <strain evidence="9 11">FSL L7-1658</strain>
    </source>
</reference>
<keyword evidence="4" id="KW-0663">Pyridoxal phosphate</keyword>
<dbReference type="Gene3D" id="3.90.1150.10">
    <property type="entry name" value="Aspartate Aminotransferase, domain 1"/>
    <property type="match status" value="1"/>
</dbReference>
<dbReference type="PIRSF" id="PIRSF005572">
    <property type="entry name" value="NifS"/>
    <property type="match status" value="1"/>
</dbReference>
<dbReference type="InterPro" id="IPR000192">
    <property type="entry name" value="Aminotrans_V_dom"/>
</dbReference>
<dbReference type="Proteomes" id="UP000544413">
    <property type="component" value="Unassembled WGS sequence"/>
</dbReference>
<name>A0A841YPS6_9LIST</name>
<keyword evidence="5" id="KW-0408">Iron</keyword>
<proteinExistence type="inferred from homology"/>
<dbReference type="GO" id="GO:0046872">
    <property type="term" value="F:metal ion binding"/>
    <property type="evidence" value="ECO:0007669"/>
    <property type="project" value="UniProtKB-KW"/>
</dbReference>
<evidence type="ECO:0000313" key="11">
    <source>
        <dbReference type="Proteomes" id="UP000544413"/>
    </source>
</evidence>
<dbReference type="SUPFAM" id="SSF53383">
    <property type="entry name" value="PLP-dependent transferases"/>
    <property type="match status" value="1"/>
</dbReference>
<dbReference type="PANTHER" id="PTHR11601:SF50">
    <property type="entry name" value="CYSTEINE DESULFURASE ISCS 2-RELATED"/>
    <property type="match status" value="1"/>
</dbReference>
<keyword evidence="6" id="KW-0411">Iron-sulfur</keyword>
<comment type="similarity">
    <text evidence="2">Belongs to the class-V pyridoxal-phosphate-dependent aminotransferase family. NifS/IscS subfamily.</text>
</comment>
<dbReference type="PROSITE" id="PS00595">
    <property type="entry name" value="AA_TRANSFER_CLASS_5"/>
    <property type="match status" value="1"/>
</dbReference>
<evidence type="ECO:0000313" key="9">
    <source>
        <dbReference type="EMBL" id="MBC1402220.1"/>
    </source>
</evidence>
<keyword evidence="3" id="KW-0479">Metal-binding</keyword>
<comment type="caution">
    <text evidence="9">The sequence shown here is derived from an EMBL/GenBank/DDBJ whole genome shotgun (WGS) entry which is preliminary data.</text>
</comment>
<dbReference type="RefSeq" id="WP_185406345.1">
    <property type="nucleotide sequence ID" value="NZ_JAARPT010000006.1"/>
</dbReference>
<dbReference type="InterPro" id="IPR015421">
    <property type="entry name" value="PyrdxlP-dep_Trfase_major"/>
</dbReference>
<evidence type="ECO:0000256" key="6">
    <source>
        <dbReference type="ARBA" id="ARBA00023014"/>
    </source>
</evidence>
<dbReference type="GO" id="GO:0051536">
    <property type="term" value="F:iron-sulfur cluster binding"/>
    <property type="evidence" value="ECO:0007669"/>
    <property type="project" value="UniProtKB-KW"/>
</dbReference>
<evidence type="ECO:0000256" key="3">
    <source>
        <dbReference type="ARBA" id="ARBA00022723"/>
    </source>
</evidence>
<accession>A0A841YPS6</accession>
<dbReference type="AlphaFoldDB" id="A0A841YPS6"/>
<evidence type="ECO:0000256" key="1">
    <source>
        <dbReference type="ARBA" id="ARBA00001933"/>
    </source>
</evidence>
<evidence type="ECO:0000256" key="2">
    <source>
        <dbReference type="ARBA" id="ARBA00006490"/>
    </source>
</evidence>
<sequence>MIYFDNSATTKPLDACIETYGKVAANYFANPSSLHRYGTKVNELHEQARTLVANKMGVLAEEVIFTSGGTEGNNMAIKGVAGFYSNRGKHIITTAIEHPSVQNTMDALEAQGFEVTRLPVDATGVVSVDVLMEALRPDTILVSVMHVNNEVGSVQPIREIADVLATRSQTFFHVDHVQGLTKVPLDVTGIDLVTVSGHKIHGLKGTGVLFKKKHVSLVPLLDGGGQEFGLRNGTENTAGAVAFAKALRIGFEEQSAKLPELLAIRDYLLETLGAMPEVSVHTDGTHAAPHICCFSVVGHRGEVLVHALEEYDIYVSTTSACSSRAKLASSTLKAMQVTDDEAVGAVRVSLSYQNTMAEAQRFIEAIRVVIKNLNEVVKQ</sequence>
<evidence type="ECO:0000256" key="7">
    <source>
        <dbReference type="RuleBase" id="RU004504"/>
    </source>
</evidence>
<dbReference type="PANTHER" id="PTHR11601">
    <property type="entry name" value="CYSTEINE DESULFURYLASE FAMILY MEMBER"/>
    <property type="match status" value="1"/>
</dbReference>
<dbReference type="InterPro" id="IPR020578">
    <property type="entry name" value="Aminotrans_V_PyrdxlP_BS"/>
</dbReference>
<dbReference type="FunFam" id="3.40.640.10:FF:000084">
    <property type="entry name" value="IscS-like cysteine desulfurase"/>
    <property type="match status" value="1"/>
</dbReference>
<evidence type="ECO:0000256" key="4">
    <source>
        <dbReference type="ARBA" id="ARBA00022898"/>
    </source>
</evidence>
<dbReference type="Gene3D" id="3.40.640.10">
    <property type="entry name" value="Type I PLP-dependent aspartate aminotransferase-like (Major domain)"/>
    <property type="match status" value="1"/>
</dbReference>
<protein>
    <submittedName>
        <fullName evidence="9">Cysteine desulfurase</fullName>
    </submittedName>
</protein>
<dbReference type="EMBL" id="JAARSH010000010">
    <property type="protein sequence ID" value="MBC1617317.1"/>
    <property type="molecule type" value="Genomic_DNA"/>
</dbReference>
<dbReference type="GO" id="GO:0031071">
    <property type="term" value="F:cysteine desulfurase activity"/>
    <property type="evidence" value="ECO:0007669"/>
    <property type="project" value="UniProtKB-ARBA"/>
</dbReference>